<evidence type="ECO:0000259" key="6">
    <source>
        <dbReference type="PROSITE" id="PS50977"/>
    </source>
</evidence>
<dbReference type="RefSeq" id="WP_158759368.1">
    <property type="nucleotide sequence ID" value="NZ_CP046910.1"/>
</dbReference>
<dbReference type="Gene3D" id="1.10.357.10">
    <property type="entry name" value="Tetracycline Repressor, domain 2"/>
    <property type="match status" value="1"/>
</dbReference>
<dbReference type="EMBL" id="CP046910">
    <property type="protein sequence ID" value="QGZ56404.1"/>
    <property type="molecule type" value="Genomic_DNA"/>
</dbReference>
<keyword evidence="4" id="KW-0804">Transcription</keyword>
<dbReference type="AlphaFoldDB" id="A0A7Z2G7V5"/>
<dbReference type="OrthoDB" id="5523834at2"/>
<dbReference type="InterPro" id="IPR036271">
    <property type="entry name" value="Tet_transcr_reg_TetR-rel_C_sf"/>
</dbReference>
<evidence type="ECO:0000256" key="5">
    <source>
        <dbReference type="PROSITE-ProRule" id="PRU00335"/>
    </source>
</evidence>
<dbReference type="KEGG" id="pacp:FAZ97_15550"/>
<dbReference type="Gene3D" id="1.10.10.60">
    <property type="entry name" value="Homeodomain-like"/>
    <property type="match status" value="1"/>
</dbReference>
<sequence>MKQDRREELKAKKQAYVQDEILSSAVTLFAARGFRAVTIDDIASNLGYTKSVVYYYFRSKNEILWKVFSRIYDAYFEGIQAVETEHLEPADALARIIRAHAMHVMERKDWNAIYYRDESELTDKQQKLILQRKREYDAIIESAYQAGVDKGVFRSDVPTAVAVRGILGMCNWLYTWYKEDGPLSAEEIANHYVSLLMQGYVVPVKAHRASGGRSSSKVVKAASR</sequence>
<keyword evidence="1" id="KW-0678">Repressor</keyword>
<reference evidence="7 8" key="1">
    <citation type="submission" date="2019-12" db="EMBL/GenBank/DDBJ databases">
        <title>Paraburkholderia acidiphila 7Q-K02 sp. nov and Paraburkholderia acidisoli DHF22 sp. nov., two strains isolated from forest soil.</title>
        <authorList>
            <person name="Gao Z."/>
            <person name="Qiu L."/>
        </authorList>
    </citation>
    <scope>NUCLEOTIDE SEQUENCE [LARGE SCALE GENOMIC DNA]</scope>
    <source>
        <strain evidence="7 8">7Q-K02</strain>
    </source>
</reference>
<dbReference type="InterPro" id="IPR041490">
    <property type="entry name" value="KstR2_TetR_C"/>
</dbReference>
<keyword evidence="8" id="KW-1185">Reference proteome</keyword>
<proteinExistence type="predicted"/>
<keyword evidence="2" id="KW-0805">Transcription regulation</keyword>
<dbReference type="Proteomes" id="UP000434209">
    <property type="component" value="Chromosome 2"/>
</dbReference>
<evidence type="ECO:0000256" key="1">
    <source>
        <dbReference type="ARBA" id="ARBA00022491"/>
    </source>
</evidence>
<dbReference type="GO" id="GO:0003700">
    <property type="term" value="F:DNA-binding transcription factor activity"/>
    <property type="evidence" value="ECO:0007669"/>
    <property type="project" value="TreeGrafter"/>
</dbReference>
<evidence type="ECO:0000256" key="3">
    <source>
        <dbReference type="ARBA" id="ARBA00023125"/>
    </source>
</evidence>
<dbReference type="SUPFAM" id="SSF48498">
    <property type="entry name" value="Tetracyclin repressor-like, C-terminal domain"/>
    <property type="match status" value="1"/>
</dbReference>
<dbReference type="GO" id="GO:0000976">
    <property type="term" value="F:transcription cis-regulatory region binding"/>
    <property type="evidence" value="ECO:0007669"/>
    <property type="project" value="TreeGrafter"/>
</dbReference>
<dbReference type="PANTHER" id="PTHR30055:SF175">
    <property type="entry name" value="HTH-TYPE TRANSCRIPTIONAL REPRESSOR KSTR2"/>
    <property type="match status" value="1"/>
</dbReference>
<feature type="DNA-binding region" description="H-T-H motif" evidence="5">
    <location>
        <begin position="38"/>
        <end position="57"/>
    </location>
</feature>
<dbReference type="PROSITE" id="PS50977">
    <property type="entry name" value="HTH_TETR_2"/>
    <property type="match status" value="1"/>
</dbReference>
<evidence type="ECO:0000313" key="7">
    <source>
        <dbReference type="EMBL" id="QGZ56404.1"/>
    </source>
</evidence>
<dbReference type="Pfam" id="PF00440">
    <property type="entry name" value="TetR_N"/>
    <property type="match status" value="1"/>
</dbReference>
<keyword evidence="3 5" id="KW-0238">DNA-binding</keyword>
<dbReference type="PANTHER" id="PTHR30055">
    <property type="entry name" value="HTH-TYPE TRANSCRIPTIONAL REGULATOR RUTR"/>
    <property type="match status" value="1"/>
</dbReference>
<dbReference type="InterPro" id="IPR009057">
    <property type="entry name" value="Homeodomain-like_sf"/>
</dbReference>
<evidence type="ECO:0000313" key="8">
    <source>
        <dbReference type="Proteomes" id="UP000434209"/>
    </source>
</evidence>
<dbReference type="Pfam" id="PF17932">
    <property type="entry name" value="TetR_C_24"/>
    <property type="match status" value="1"/>
</dbReference>
<dbReference type="SUPFAM" id="SSF46689">
    <property type="entry name" value="Homeodomain-like"/>
    <property type="match status" value="1"/>
</dbReference>
<protein>
    <submittedName>
        <fullName evidence="7">TetR family transcriptional regulator</fullName>
    </submittedName>
</protein>
<name>A0A7Z2G7V5_9BURK</name>
<evidence type="ECO:0000256" key="2">
    <source>
        <dbReference type="ARBA" id="ARBA00023015"/>
    </source>
</evidence>
<feature type="domain" description="HTH tetR-type" evidence="6">
    <location>
        <begin position="15"/>
        <end position="75"/>
    </location>
</feature>
<organism evidence="7 8">
    <name type="scientific">Paraburkholderia acidiphila</name>
    <dbReference type="NCBI Taxonomy" id="2571747"/>
    <lineage>
        <taxon>Bacteria</taxon>
        <taxon>Pseudomonadati</taxon>
        <taxon>Pseudomonadota</taxon>
        <taxon>Betaproteobacteria</taxon>
        <taxon>Burkholderiales</taxon>
        <taxon>Burkholderiaceae</taxon>
        <taxon>Paraburkholderia</taxon>
    </lineage>
</organism>
<accession>A0A7Z2G7V5</accession>
<dbReference type="InterPro" id="IPR050109">
    <property type="entry name" value="HTH-type_TetR-like_transc_reg"/>
</dbReference>
<dbReference type="InterPro" id="IPR001647">
    <property type="entry name" value="HTH_TetR"/>
</dbReference>
<evidence type="ECO:0000256" key="4">
    <source>
        <dbReference type="ARBA" id="ARBA00023163"/>
    </source>
</evidence>
<gene>
    <name evidence="7" type="ORF">FAZ97_15550</name>
</gene>
<dbReference type="PRINTS" id="PR00455">
    <property type="entry name" value="HTHTETR"/>
</dbReference>